<dbReference type="AlphaFoldDB" id="Q0RCY6"/>
<organism evidence="3 4">
    <name type="scientific">Frankia alni (strain DSM 45986 / CECT 9034 / ACN14a)</name>
    <dbReference type="NCBI Taxonomy" id="326424"/>
    <lineage>
        <taxon>Bacteria</taxon>
        <taxon>Bacillati</taxon>
        <taxon>Actinomycetota</taxon>
        <taxon>Actinomycetes</taxon>
        <taxon>Frankiales</taxon>
        <taxon>Frankiaceae</taxon>
        <taxon>Frankia</taxon>
    </lineage>
</organism>
<dbReference type="InterPro" id="IPR050404">
    <property type="entry name" value="Heme-degrading_MO"/>
</dbReference>
<proteinExistence type="predicted"/>
<evidence type="ECO:0000259" key="2">
    <source>
        <dbReference type="PROSITE" id="PS51725"/>
    </source>
</evidence>
<feature type="region of interest" description="Disordered" evidence="1">
    <location>
        <begin position="114"/>
        <end position="170"/>
    </location>
</feature>
<accession>Q0RCY6</accession>
<evidence type="ECO:0000313" key="3">
    <source>
        <dbReference type="EMBL" id="CAJ64688.1"/>
    </source>
</evidence>
<dbReference type="PANTHER" id="PTHR34474">
    <property type="entry name" value="SIGNAL TRANSDUCTION PROTEIN TRAP"/>
    <property type="match status" value="1"/>
</dbReference>
<dbReference type="PANTHER" id="PTHR34474:SF2">
    <property type="entry name" value="SIGNAL TRANSDUCTION PROTEIN TRAP"/>
    <property type="match status" value="1"/>
</dbReference>
<dbReference type="EMBL" id="CT573213">
    <property type="protein sequence ID" value="CAJ64688.1"/>
    <property type="molecule type" value="Genomic_DNA"/>
</dbReference>
<dbReference type="Gene3D" id="3.30.70.100">
    <property type="match status" value="1"/>
</dbReference>
<feature type="region of interest" description="Disordered" evidence="1">
    <location>
        <begin position="1"/>
        <end position="29"/>
    </location>
</feature>
<evidence type="ECO:0000256" key="1">
    <source>
        <dbReference type="SAM" id="MobiDB-lite"/>
    </source>
</evidence>
<dbReference type="STRING" id="326424.FRAAL6064"/>
<dbReference type="InterPro" id="IPR011008">
    <property type="entry name" value="Dimeric_a/b-barrel"/>
</dbReference>
<dbReference type="Proteomes" id="UP000000657">
    <property type="component" value="Chromosome"/>
</dbReference>
<feature type="compositionally biased region" description="Gly residues" evidence="1">
    <location>
        <begin position="128"/>
        <end position="166"/>
    </location>
</feature>
<dbReference type="Pfam" id="PF03992">
    <property type="entry name" value="ABM"/>
    <property type="match status" value="1"/>
</dbReference>
<sequence>MAASTPRTATRGRPVTLGHSSGAAPGPSHYGEDMSVVKINALTVPAEMRAALESRFAGRAGMVEQADGFEWFELLRPIEGTDTYLVYTRWRSEEDFQKWQSSQAFEEGHRRAAAEAAAASGAPAGQGAPAGHGSAAGHGGAGGHGGAAGHGGAGGHGGPGGHGGAGAPAATGATLWSFEVVQSASPGSA</sequence>
<gene>
    <name evidence="3" type="ordered locus">FRAAL6064</name>
</gene>
<name>Q0RCY6_FRAAA</name>
<feature type="compositionally biased region" description="Low complexity" evidence="1">
    <location>
        <begin position="114"/>
        <end position="127"/>
    </location>
</feature>
<protein>
    <submittedName>
        <fullName evidence="3">PE-PGRS family protein PE_PGRS54</fullName>
    </submittedName>
</protein>
<keyword evidence="4" id="KW-1185">Reference proteome</keyword>
<evidence type="ECO:0000313" key="4">
    <source>
        <dbReference type="Proteomes" id="UP000000657"/>
    </source>
</evidence>
<reference evidence="3 4" key="1">
    <citation type="journal article" date="2007" name="Genome Res.">
        <title>Genome characteristics of facultatively symbiotic Frankia sp. strains reflect host range and host plant biogeography.</title>
        <authorList>
            <person name="Normand P."/>
            <person name="Lapierre P."/>
            <person name="Tisa L.S."/>
            <person name="Gogarten J.P."/>
            <person name="Alloisio N."/>
            <person name="Bagnarol E."/>
            <person name="Bassi C.A."/>
            <person name="Berry A.M."/>
            <person name="Bickhart D.M."/>
            <person name="Choisne N."/>
            <person name="Couloux A."/>
            <person name="Cournoyer B."/>
            <person name="Cruveiller S."/>
            <person name="Daubin V."/>
            <person name="Demange N."/>
            <person name="Francino M.P."/>
            <person name="Goltsman E."/>
            <person name="Huang Y."/>
            <person name="Kopp O.R."/>
            <person name="Labarre L."/>
            <person name="Lapidus A."/>
            <person name="Lavire C."/>
            <person name="Marechal J."/>
            <person name="Martinez M."/>
            <person name="Mastronunzio J.E."/>
            <person name="Mullin B.C."/>
            <person name="Niemann J."/>
            <person name="Pujic P."/>
            <person name="Rawnsley T."/>
            <person name="Rouy Z."/>
            <person name="Schenowitz C."/>
            <person name="Sellstedt A."/>
            <person name="Tavares F."/>
            <person name="Tomkins J.P."/>
            <person name="Vallenet D."/>
            <person name="Valverde C."/>
            <person name="Wall L.G."/>
            <person name="Wang Y."/>
            <person name="Medigue C."/>
            <person name="Benson D.R."/>
        </authorList>
    </citation>
    <scope>NUCLEOTIDE SEQUENCE [LARGE SCALE GENOMIC DNA]</scope>
    <source>
        <strain evidence="4">DSM 45986 / CECT 9034 / ACN14a</strain>
    </source>
</reference>
<dbReference type="HOGENOM" id="CLU_141544_1_0_11"/>
<dbReference type="SUPFAM" id="SSF54909">
    <property type="entry name" value="Dimeric alpha+beta barrel"/>
    <property type="match status" value="1"/>
</dbReference>
<feature type="domain" description="ABM" evidence="2">
    <location>
        <begin position="36"/>
        <end position="127"/>
    </location>
</feature>
<dbReference type="InterPro" id="IPR007138">
    <property type="entry name" value="ABM_dom"/>
</dbReference>
<dbReference type="PROSITE" id="PS51725">
    <property type="entry name" value="ABM"/>
    <property type="match status" value="1"/>
</dbReference>
<dbReference type="KEGG" id="fal:FRAAL6064"/>
<dbReference type="eggNOG" id="COG2329">
    <property type="taxonomic scope" value="Bacteria"/>
</dbReference>